<dbReference type="GO" id="GO:0032259">
    <property type="term" value="P:methylation"/>
    <property type="evidence" value="ECO:0007669"/>
    <property type="project" value="UniProtKB-KW"/>
</dbReference>
<evidence type="ECO:0000256" key="2">
    <source>
        <dbReference type="ARBA" id="ARBA00022603"/>
    </source>
</evidence>
<dbReference type="STRING" id="29170.A0A368GG37"/>
<dbReference type="AlphaFoldDB" id="A0A368GG37"/>
<dbReference type="Gene3D" id="3.40.50.150">
    <property type="entry name" value="Vaccinia Virus protein VP39"/>
    <property type="match status" value="1"/>
</dbReference>
<name>A0A368GG37_ANCCA</name>
<organism evidence="4 5">
    <name type="scientific">Ancylostoma caninum</name>
    <name type="common">Dog hookworm</name>
    <dbReference type="NCBI Taxonomy" id="29170"/>
    <lineage>
        <taxon>Eukaryota</taxon>
        <taxon>Metazoa</taxon>
        <taxon>Ecdysozoa</taxon>
        <taxon>Nematoda</taxon>
        <taxon>Chromadorea</taxon>
        <taxon>Rhabditida</taxon>
        <taxon>Rhabditina</taxon>
        <taxon>Rhabditomorpha</taxon>
        <taxon>Strongyloidea</taxon>
        <taxon>Ancylostomatidae</taxon>
        <taxon>Ancylostomatinae</taxon>
        <taxon>Ancylostoma</taxon>
    </lineage>
</organism>
<comment type="caution">
    <text evidence="4">The sequence shown here is derived from an EMBL/GenBank/DDBJ whole genome shotgun (WGS) entry which is preliminary data.</text>
</comment>
<dbReference type="PANTHER" id="PTHR12176">
    <property type="entry name" value="SAM-DEPENDENT METHYLTRANSFERASE SUPERFAMILY PROTEIN"/>
    <property type="match status" value="1"/>
</dbReference>
<dbReference type="CDD" id="cd02440">
    <property type="entry name" value="AdoMet_MTases"/>
    <property type="match status" value="1"/>
</dbReference>
<dbReference type="InterPro" id="IPR051419">
    <property type="entry name" value="Lys/N-term_MeTrsfase_sf"/>
</dbReference>
<evidence type="ECO:0000313" key="5">
    <source>
        <dbReference type="Proteomes" id="UP000252519"/>
    </source>
</evidence>
<accession>A0A368GG37</accession>
<keyword evidence="2" id="KW-0489">Methyltransferase</keyword>
<keyword evidence="5" id="KW-1185">Reference proteome</keyword>
<sequence length="270" mass="30208">MLGPPGKGVHLRSDLQCELSLADMRDYEGSLVDQCGFLLRPFCKVFWEIASILTRGEKGGRCSYTVFRALRRKGVQGNLLLSYARLIPPEHLTFENVDTRTWQIDKSWVHLYYARLMITGAFFSGALDSSSTATQKVLILGLGGGVINNFFSDGTDKGKLHVTSVDNDPIMVKIAKKWYDLNESSRHRVVIDDAVQFVSKAAATERKYDVILVDVCYNRVRKLMCPIDELLNDTVINNMNKIVKNHGAVIVNVVTSDGTISPFDHVSSYI</sequence>
<keyword evidence="3" id="KW-0808">Transferase</keyword>
<evidence type="ECO:0008006" key="6">
    <source>
        <dbReference type="Google" id="ProtNLM"/>
    </source>
</evidence>
<evidence type="ECO:0000256" key="1">
    <source>
        <dbReference type="ARBA" id="ARBA00008361"/>
    </source>
</evidence>
<dbReference type="InterPro" id="IPR029063">
    <property type="entry name" value="SAM-dependent_MTases_sf"/>
</dbReference>
<dbReference type="SUPFAM" id="SSF53335">
    <property type="entry name" value="S-adenosyl-L-methionine-dependent methyltransferases"/>
    <property type="match status" value="1"/>
</dbReference>
<dbReference type="Proteomes" id="UP000252519">
    <property type="component" value="Unassembled WGS sequence"/>
</dbReference>
<reference evidence="4 5" key="1">
    <citation type="submission" date="2014-10" db="EMBL/GenBank/DDBJ databases">
        <title>Draft genome of the hookworm Ancylostoma caninum.</title>
        <authorList>
            <person name="Mitreva M."/>
        </authorList>
    </citation>
    <scope>NUCLEOTIDE SEQUENCE [LARGE SCALE GENOMIC DNA]</scope>
    <source>
        <strain evidence="4 5">Baltimore</strain>
    </source>
</reference>
<proteinExistence type="inferred from homology"/>
<dbReference type="PANTHER" id="PTHR12176:SF59">
    <property type="entry name" value="METHYLTRANSFERASE DOMAIN-CONTAINING PROTEIN-RELATED"/>
    <property type="match status" value="1"/>
</dbReference>
<dbReference type="EMBL" id="JOJR01000215">
    <property type="protein sequence ID" value="RCN41965.1"/>
    <property type="molecule type" value="Genomic_DNA"/>
</dbReference>
<evidence type="ECO:0000256" key="3">
    <source>
        <dbReference type="ARBA" id="ARBA00022679"/>
    </source>
</evidence>
<dbReference type="GO" id="GO:0008168">
    <property type="term" value="F:methyltransferase activity"/>
    <property type="evidence" value="ECO:0007669"/>
    <property type="project" value="UniProtKB-KW"/>
</dbReference>
<protein>
    <recommendedName>
        <fullName evidence="6">Spermine/spermidine synthase</fullName>
    </recommendedName>
</protein>
<dbReference type="OrthoDB" id="5791544at2759"/>
<comment type="similarity">
    <text evidence="1">Belongs to the methyltransferase superfamily.</text>
</comment>
<evidence type="ECO:0000313" key="4">
    <source>
        <dbReference type="EMBL" id="RCN41965.1"/>
    </source>
</evidence>
<gene>
    <name evidence="4" type="ORF">ANCCAN_12070</name>
</gene>